<evidence type="ECO:0000313" key="2">
    <source>
        <dbReference type="EMBL" id="OAY37832.1"/>
    </source>
</evidence>
<dbReference type="InterPro" id="IPR012337">
    <property type="entry name" value="RNaseH-like_sf"/>
</dbReference>
<dbReference type="GO" id="GO:0003676">
    <property type="term" value="F:nucleic acid binding"/>
    <property type="evidence" value="ECO:0007669"/>
    <property type="project" value="InterPro"/>
</dbReference>
<sequence length="111" mass="12462">MVKVNFDAAVCRSKRKGSVASLARDSQGRVLAWHYRTVNHIYDLLILECIACRDALLMALHRGFKNIMVERDSLIVIQAANGHIFPLVIQGLIKDIEELGLSFNSISFTYA</sequence>
<gene>
    <name evidence="2" type="ORF">MANES_11G132600</name>
</gene>
<feature type="domain" description="RNase H type-1" evidence="1">
    <location>
        <begin position="5"/>
        <end position="110"/>
    </location>
</feature>
<dbReference type="Gene3D" id="3.30.420.10">
    <property type="entry name" value="Ribonuclease H-like superfamily/Ribonuclease H"/>
    <property type="match status" value="1"/>
</dbReference>
<dbReference type="Pfam" id="PF13456">
    <property type="entry name" value="RVT_3"/>
    <property type="match status" value="1"/>
</dbReference>
<dbReference type="InterPro" id="IPR002156">
    <property type="entry name" value="RNaseH_domain"/>
</dbReference>
<dbReference type="PANTHER" id="PTHR47074:SF61">
    <property type="entry name" value="RNASE H TYPE-1 DOMAIN-CONTAINING PROTEIN"/>
    <property type="match status" value="1"/>
</dbReference>
<evidence type="ECO:0000259" key="1">
    <source>
        <dbReference type="Pfam" id="PF13456"/>
    </source>
</evidence>
<dbReference type="PANTHER" id="PTHR47074">
    <property type="entry name" value="BNAC02G40300D PROTEIN"/>
    <property type="match status" value="1"/>
</dbReference>
<organism evidence="2">
    <name type="scientific">Manihot esculenta</name>
    <name type="common">Cassava</name>
    <name type="synonym">Jatropha manihot</name>
    <dbReference type="NCBI Taxonomy" id="3983"/>
    <lineage>
        <taxon>Eukaryota</taxon>
        <taxon>Viridiplantae</taxon>
        <taxon>Streptophyta</taxon>
        <taxon>Embryophyta</taxon>
        <taxon>Tracheophyta</taxon>
        <taxon>Spermatophyta</taxon>
        <taxon>Magnoliopsida</taxon>
        <taxon>eudicotyledons</taxon>
        <taxon>Gunneridae</taxon>
        <taxon>Pentapetalae</taxon>
        <taxon>rosids</taxon>
        <taxon>fabids</taxon>
        <taxon>Malpighiales</taxon>
        <taxon>Euphorbiaceae</taxon>
        <taxon>Crotonoideae</taxon>
        <taxon>Manihoteae</taxon>
        <taxon>Manihot</taxon>
    </lineage>
</organism>
<dbReference type="InterPro" id="IPR052929">
    <property type="entry name" value="RNase_H-like_EbsB-rel"/>
</dbReference>
<dbReference type="EMBL" id="CM004397">
    <property type="protein sequence ID" value="OAY37832.1"/>
    <property type="molecule type" value="Genomic_DNA"/>
</dbReference>
<dbReference type="InterPro" id="IPR044730">
    <property type="entry name" value="RNase_H-like_dom_plant"/>
</dbReference>
<dbReference type="SUPFAM" id="SSF53098">
    <property type="entry name" value="Ribonuclease H-like"/>
    <property type="match status" value="1"/>
</dbReference>
<reference evidence="2" key="1">
    <citation type="submission" date="2016-02" db="EMBL/GenBank/DDBJ databases">
        <title>WGS assembly of Manihot esculenta.</title>
        <authorList>
            <person name="Bredeson J.V."/>
            <person name="Prochnik S.E."/>
            <person name="Lyons J.B."/>
            <person name="Schmutz J."/>
            <person name="Grimwood J."/>
            <person name="Vrebalov J."/>
            <person name="Bart R.S."/>
            <person name="Amuge T."/>
            <person name="Ferguson M.E."/>
            <person name="Green R."/>
            <person name="Putnam N."/>
            <person name="Stites J."/>
            <person name="Rounsley S."/>
            <person name="Rokhsar D.S."/>
        </authorList>
    </citation>
    <scope>NUCLEOTIDE SEQUENCE [LARGE SCALE GENOMIC DNA]</scope>
    <source>
        <tissue evidence="2">Leaf</tissue>
    </source>
</reference>
<accession>A0A2C9V131</accession>
<dbReference type="InterPro" id="IPR036397">
    <property type="entry name" value="RNaseH_sf"/>
</dbReference>
<dbReference type="AlphaFoldDB" id="A0A2C9V131"/>
<proteinExistence type="predicted"/>
<dbReference type="GO" id="GO:0004523">
    <property type="term" value="F:RNA-DNA hybrid ribonuclease activity"/>
    <property type="evidence" value="ECO:0007669"/>
    <property type="project" value="InterPro"/>
</dbReference>
<name>A0A2C9V131_MANES</name>
<dbReference type="CDD" id="cd06222">
    <property type="entry name" value="RNase_H_like"/>
    <property type="match status" value="1"/>
</dbReference>
<protein>
    <recommendedName>
        <fullName evidence="1">RNase H type-1 domain-containing protein</fullName>
    </recommendedName>
</protein>